<sequence length="125" mass="13399">MALSDHEQRLLEQMERALYAEDPKFATSLRSTSMARGSRGKAALGVLVVFTGIAVLVTGMAMQSTPVGIAGFAVMLVGAFLTYAAFKAPAVAVGQTETAAPKATASKTSFMDRVEDRWRRRQGDE</sequence>
<dbReference type="Pfam" id="PF11239">
    <property type="entry name" value="DUF3040"/>
    <property type="match status" value="1"/>
</dbReference>
<gene>
    <name evidence="3" type="ORF">UFOPK1908_00569</name>
</gene>
<feature type="compositionally biased region" description="Basic and acidic residues" evidence="1">
    <location>
        <begin position="110"/>
        <end position="125"/>
    </location>
</feature>
<dbReference type="AlphaFoldDB" id="A0A6J6I172"/>
<reference evidence="3" key="1">
    <citation type="submission" date="2020-05" db="EMBL/GenBank/DDBJ databases">
        <authorList>
            <person name="Chiriac C."/>
            <person name="Salcher M."/>
            <person name="Ghai R."/>
            <person name="Kavagutti S V."/>
        </authorList>
    </citation>
    <scope>NUCLEOTIDE SEQUENCE</scope>
</reference>
<feature type="region of interest" description="Disordered" evidence="1">
    <location>
        <begin position="97"/>
        <end position="125"/>
    </location>
</feature>
<dbReference type="InterPro" id="IPR021401">
    <property type="entry name" value="DUF3040"/>
</dbReference>
<accession>A0A6J6I172</accession>
<keyword evidence="2" id="KW-0812">Transmembrane</keyword>
<proteinExistence type="predicted"/>
<evidence type="ECO:0000313" key="3">
    <source>
        <dbReference type="EMBL" id="CAB4618447.1"/>
    </source>
</evidence>
<evidence type="ECO:0000256" key="2">
    <source>
        <dbReference type="SAM" id="Phobius"/>
    </source>
</evidence>
<keyword evidence="2" id="KW-0472">Membrane</keyword>
<organism evidence="3">
    <name type="scientific">freshwater metagenome</name>
    <dbReference type="NCBI Taxonomy" id="449393"/>
    <lineage>
        <taxon>unclassified sequences</taxon>
        <taxon>metagenomes</taxon>
        <taxon>ecological metagenomes</taxon>
    </lineage>
</organism>
<feature type="compositionally biased region" description="Low complexity" evidence="1">
    <location>
        <begin position="97"/>
        <end position="109"/>
    </location>
</feature>
<protein>
    <submittedName>
        <fullName evidence="3">Unannotated protein</fullName>
    </submittedName>
</protein>
<evidence type="ECO:0000256" key="1">
    <source>
        <dbReference type="SAM" id="MobiDB-lite"/>
    </source>
</evidence>
<feature type="transmembrane region" description="Helical" evidence="2">
    <location>
        <begin position="42"/>
        <end position="61"/>
    </location>
</feature>
<feature type="transmembrane region" description="Helical" evidence="2">
    <location>
        <begin position="67"/>
        <end position="86"/>
    </location>
</feature>
<name>A0A6J6I172_9ZZZZ</name>
<dbReference type="EMBL" id="CAEZVB010000017">
    <property type="protein sequence ID" value="CAB4618447.1"/>
    <property type="molecule type" value="Genomic_DNA"/>
</dbReference>
<keyword evidence="2" id="KW-1133">Transmembrane helix</keyword>